<protein>
    <submittedName>
        <fullName evidence="2">DUF2189 domain-containing protein</fullName>
    </submittedName>
</protein>
<keyword evidence="3" id="KW-1185">Reference proteome</keyword>
<proteinExistence type="predicted"/>
<feature type="transmembrane region" description="Helical" evidence="1">
    <location>
        <begin position="79"/>
        <end position="104"/>
    </location>
</feature>
<evidence type="ECO:0000256" key="1">
    <source>
        <dbReference type="SAM" id="Phobius"/>
    </source>
</evidence>
<dbReference type="Proteomes" id="UP000256899">
    <property type="component" value="Unassembled WGS sequence"/>
</dbReference>
<name>A0A3E0U1P6_9GAMM</name>
<dbReference type="AlphaFoldDB" id="A0A3E0U1P6"/>
<evidence type="ECO:0000313" key="3">
    <source>
        <dbReference type="Proteomes" id="UP000256899"/>
    </source>
</evidence>
<keyword evidence="1" id="KW-1133">Transmembrane helix</keyword>
<feature type="transmembrane region" description="Helical" evidence="1">
    <location>
        <begin position="129"/>
        <end position="153"/>
    </location>
</feature>
<organism evidence="2 3">
    <name type="scientific">Thalassotalea euphylliae</name>
    <dbReference type="NCBI Taxonomy" id="1655234"/>
    <lineage>
        <taxon>Bacteria</taxon>
        <taxon>Pseudomonadati</taxon>
        <taxon>Pseudomonadota</taxon>
        <taxon>Gammaproteobacteria</taxon>
        <taxon>Alteromonadales</taxon>
        <taxon>Colwelliaceae</taxon>
        <taxon>Thalassotalea</taxon>
    </lineage>
</organism>
<keyword evidence="1" id="KW-0812">Transmembrane</keyword>
<dbReference type="EMBL" id="QUOT01000001">
    <property type="protein sequence ID" value="REL30493.1"/>
    <property type="molecule type" value="Genomic_DNA"/>
</dbReference>
<reference evidence="3" key="1">
    <citation type="submission" date="2018-08" db="EMBL/GenBank/DDBJ databases">
        <title>Thalassotalea euphylliae genome.</title>
        <authorList>
            <person name="Summers S."/>
            <person name="Rice S.A."/>
            <person name="Freckelton M.L."/>
            <person name="Nedved B.T."/>
            <person name="Hadfield M.G."/>
        </authorList>
    </citation>
    <scope>NUCLEOTIDE SEQUENCE [LARGE SCALE GENOMIC DNA]</scope>
    <source>
        <strain evidence="3">H3</strain>
    </source>
</reference>
<keyword evidence="1" id="KW-0472">Membrane</keyword>
<dbReference type="InterPro" id="IPR018692">
    <property type="entry name" value="DUF2189"/>
</dbReference>
<sequence length="268" mass="29733">MPTTQTSTQAQANRQTRDKKAFARTIESNQVSTFACFHWLSLAIKDFTKAPLISLIYGIIFSVVPVAIFYLVANTENHLIILPATIAFALIGPAFATGLYDVAWELEKGHKPTMSHSLKSMFRNPVGEWGFAILLMICMIAWTRLAALIHALYPNTVNPTFEELTFFLGFGTLVGAAMAAVVFTISAFTPQIMVERRVDIMTAVISSAKAVNKNVVAMFAWALVILGFVLVGFLTQGFGFILIMPVLSYASWHAYIAVIKTKRERHYE</sequence>
<dbReference type="RefSeq" id="WP_116014802.1">
    <property type="nucleotide sequence ID" value="NZ_QUOT01000001.1"/>
</dbReference>
<gene>
    <name evidence="2" type="ORF">DXX94_07100</name>
</gene>
<feature type="transmembrane region" description="Helical" evidence="1">
    <location>
        <begin position="165"/>
        <end position="194"/>
    </location>
</feature>
<feature type="transmembrane region" description="Helical" evidence="1">
    <location>
        <begin position="240"/>
        <end position="259"/>
    </location>
</feature>
<evidence type="ECO:0000313" key="2">
    <source>
        <dbReference type="EMBL" id="REL30493.1"/>
    </source>
</evidence>
<feature type="transmembrane region" description="Helical" evidence="1">
    <location>
        <begin position="52"/>
        <end position="73"/>
    </location>
</feature>
<comment type="caution">
    <text evidence="2">The sequence shown here is derived from an EMBL/GenBank/DDBJ whole genome shotgun (WGS) entry which is preliminary data.</text>
</comment>
<accession>A0A3E0U1P6</accession>
<dbReference type="Pfam" id="PF09955">
    <property type="entry name" value="DUF2189"/>
    <property type="match status" value="1"/>
</dbReference>
<feature type="transmembrane region" description="Helical" evidence="1">
    <location>
        <begin position="215"/>
        <end position="234"/>
    </location>
</feature>